<dbReference type="GO" id="GO:0019243">
    <property type="term" value="P:methylglyoxal catabolic process to D-lactate via S-lactoyl-glutathione"/>
    <property type="evidence" value="ECO:0007669"/>
    <property type="project" value="TreeGrafter"/>
</dbReference>
<dbReference type="InterPro" id="IPR029062">
    <property type="entry name" value="Class_I_gatase-like"/>
</dbReference>
<keyword evidence="1" id="KW-0456">Lyase</keyword>
<proteinExistence type="predicted"/>
<dbReference type="EMBL" id="LR134238">
    <property type="protein sequence ID" value="VED13766.1"/>
    <property type="molecule type" value="Genomic_DNA"/>
</dbReference>
<accession>A0A3S4NW59</accession>
<dbReference type="Proteomes" id="UP000271797">
    <property type="component" value="Chromosome"/>
</dbReference>
<dbReference type="InterPro" id="IPR050325">
    <property type="entry name" value="Prot/Nucl_acid_deglycase"/>
</dbReference>
<dbReference type="Gene3D" id="3.40.50.880">
    <property type="match status" value="1"/>
</dbReference>
<evidence type="ECO:0000313" key="2">
    <source>
        <dbReference type="Proteomes" id="UP000271797"/>
    </source>
</evidence>
<dbReference type="EC" id="4.2.1.130" evidence="1"/>
<dbReference type="PANTHER" id="PTHR48094:SF20">
    <property type="entry name" value="PROTEIN_NUCLEIC ACID DEGLYCASE 1"/>
    <property type="match status" value="1"/>
</dbReference>
<dbReference type="SUPFAM" id="SSF52317">
    <property type="entry name" value="Class I glutamine amidotransferase-like"/>
    <property type="match status" value="1"/>
</dbReference>
<sequence length="154" mass="16767">MPFFEQHKSLFRNPKKLADVVASLNADSEYAAIFVPGGHGALIGLPESQDVAAALQWAIKNDRFVISLCHGPAAFLALRHGDNPLNGYSICAFPDAADKQTPEIGYMPGHLTWYFGEELKKMGMNIINDDITGRVHKDRKLLTGDSPFAANALG</sequence>
<dbReference type="GO" id="GO:0005737">
    <property type="term" value="C:cytoplasm"/>
    <property type="evidence" value="ECO:0007669"/>
    <property type="project" value="TreeGrafter"/>
</dbReference>
<gene>
    <name evidence="1" type="primary">hchA_1</name>
    <name evidence="1" type="ORF">NCTC9044_04661</name>
</gene>
<name>A0A3S4NW59_ECOLX</name>
<reference evidence="1 2" key="1">
    <citation type="submission" date="2018-12" db="EMBL/GenBank/DDBJ databases">
        <authorList>
            <consortium name="Pathogen Informatics"/>
        </authorList>
    </citation>
    <scope>NUCLEOTIDE SEQUENCE [LARGE SCALE GENOMIC DNA]</scope>
    <source>
        <strain evidence="1 2">NCTC9044</strain>
    </source>
</reference>
<organism evidence="1 2">
    <name type="scientific">Escherichia coli</name>
    <dbReference type="NCBI Taxonomy" id="562"/>
    <lineage>
        <taxon>Bacteria</taxon>
        <taxon>Pseudomonadati</taxon>
        <taxon>Pseudomonadota</taxon>
        <taxon>Gammaproteobacteria</taxon>
        <taxon>Enterobacterales</taxon>
        <taxon>Enterobacteriaceae</taxon>
        <taxon>Escherichia</taxon>
    </lineage>
</organism>
<dbReference type="GO" id="GO:0019172">
    <property type="term" value="F:glyoxalase III activity"/>
    <property type="evidence" value="ECO:0007669"/>
    <property type="project" value="UniProtKB-EC"/>
</dbReference>
<dbReference type="PANTHER" id="PTHR48094">
    <property type="entry name" value="PROTEIN/NUCLEIC ACID DEGLYCASE DJ-1-RELATED"/>
    <property type="match status" value="1"/>
</dbReference>
<dbReference type="AlphaFoldDB" id="A0A3S4NW59"/>
<evidence type="ECO:0000313" key="1">
    <source>
        <dbReference type="EMBL" id="VED13766.1"/>
    </source>
</evidence>
<protein>
    <submittedName>
        <fullName evidence="1">Chaperone protein</fullName>
        <ecNumber evidence="1">4.2.1.130</ecNumber>
    </submittedName>
</protein>